<dbReference type="EMBL" id="MT143118">
    <property type="protein sequence ID" value="QJA93053.1"/>
    <property type="molecule type" value="Genomic_DNA"/>
</dbReference>
<reference evidence="1" key="1">
    <citation type="submission" date="2020-03" db="EMBL/GenBank/DDBJ databases">
        <title>The deep terrestrial virosphere.</title>
        <authorList>
            <person name="Holmfeldt K."/>
            <person name="Nilsson E."/>
            <person name="Simone D."/>
            <person name="Lopez-Fernandez M."/>
            <person name="Wu X."/>
            <person name="de Brujin I."/>
            <person name="Lundin D."/>
            <person name="Andersson A."/>
            <person name="Bertilsson S."/>
            <person name="Dopson M."/>
        </authorList>
    </citation>
    <scope>NUCLEOTIDE SEQUENCE</scope>
    <source>
        <strain evidence="1">MM415B04386</strain>
    </source>
</reference>
<proteinExistence type="predicted"/>
<name>A0A6M3LF54_9ZZZZ</name>
<protein>
    <submittedName>
        <fullName evidence="1">Uncharacterized protein</fullName>
    </submittedName>
</protein>
<sequence length="146" mass="16713">MSYTKHSHRLSLSIGGEGQTQGWRSKWLKDDNGRLFRFYRKDPEYVTLSGSADVIKLTIGKAFRLIRIEWSFNDATAKDFKIEVTHPEMAQLGYPTKLLNLDDDINTDGYKLFGEKYEFEDGAELVFTVTGTSTKLFSPTVYVQVI</sequence>
<gene>
    <name evidence="1" type="ORF">MM415B04386_0009</name>
</gene>
<dbReference type="AlphaFoldDB" id="A0A6M3LF54"/>
<accession>A0A6M3LF54</accession>
<evidence type="ECO:0000313" key="1">
    <source>
        <dbReference type="EMBL" id="QJA93053.1"/>
    </source>
</evidence>
<organism evidence="1">
    <name type="scientific">viral metagenome</name>
    <dbReference type="NCBI Taxonomy" id="1070528"/>
    <lineage>
        <taxon>unclassified sequences</taxon>
        <taxon>metagenomes</taxon>
        <taxon>organismal metagenomes</taxon>
    </lineage>
</organism>